<dbReference type="SMART" id="SM00256">
    <property type="entry name" value="FBOX"/>
    <property type="match status" value="1"/>
</dbReference>
<dbReference type="AlphaFoldDB" id="A0AAW1D4U1"/>
<evidence type="ECO:0000313" key="4">
    <source>
        <dbReference type="EMBL" id="KAK9506029.1"/>
    </source>
</evidence>
<keyword evidence="5" id="KW-1185">Reference proteome</keyword>
<dbReference type="InterPro" id="IPR036047">
    <property type="entry name" value="F-box-like_dom_sf"/>
</dbReference>
<dbReference type="InterPro" id="IPR015943">
    <property type="entry name" value="WD40/YVTN_repeat-like_dom_sf"/>
</dbReference>
<proteinExistence type="predicted"/>
<sequence length="470" mass="55655">MDLFCLPVEILEKIVIEFSVNDLLACTKVCKRWRSYINQNFIWKQKCLLYRYDYHLMERAKSQKLIEDEDSADEDENSLEPLCYWRQVFNWYRNLDGKWINGDFINYKLSETNSPVYCLHSDDEVIATGHEDASIHIWCVKGVPCHRNRLRALLSDYPILSIRMRKNVLIALQKKLLQIYHTKDNGITFKLVDAKSFELGADNMEQWERINRLATKYESWYKECLRMNEIYSTKSLVYNFNYSTLYVSTTENDGILWSWSIPENELFTCHKIFDENIRSIDCIEDLVYLTVGNDITYLLYLDKITDRFEIMLTVPGNKRFMIEEKLIVAIPSVGDNCMKRIWVWDKLDLFKRPKTRDILNAHHSITVALHKYIVYSENGQVKVWNTEQDIVISSFTISHTIGFIRSCFSTVIFVFDNYNSYLWNWKTGIKICRLGYNLEWIGDYRNLVHINPTLIISAGANKQLEIFNFL</sequence>
<protein>
    <recommendedName>
        <fullName evidence="3">F-box domain-containing protein</fullName>
    </recommendedName>
</protein>
<accession>A0AAW1D4U1</accession>
<reference evidence="4 5" key="1">
    <citation type="submission" date="2022-12" db="EMBL/GenBank/DDBJ databases">
        <title>Chromosome-level genome assembly of true bugs.</title>
        <authorList>
            <person name="Ma L."/>
            <person name="Li H."/>
        </authorList>
    </citation>
    <scope>NUCLEOTIDE SEQUENCE [LARGE SCALE GENOMIC DNA]</scope>
    <source>
        <strain evidence="4">Lab_2022b</strain>
    </source>
</reference>
<dbReference type="SUPFAM" id="SSF50978">
    <property type="entry name" value="WD40 repeat-like"/>
    <property type="match status" value="1"/>
</dbReference>
<evidence type="ECO:0000259" key="3">
    <source>
        <dbReference type="PROSITE" id="PS50181"/>
    </source>
</evidence>
<dbReference type="PANTHER" id="PTHR44436:SF1">
    <property type="entry name" value="F-BOX_WD REPEAT-CONTAINING PROTEIN 2"/>
    <property type="match status" value="1"/>
</dbReference>
<evidence type="ECO:0000313" key="5">
    <source>
        <dbReference type="Proteomes" id="UP001461498"/>
    </source>
</evidence>
<gene>
    <name evidence="4" type="ORF">O3M35_008041</name>
</gene>
<dbReference type="Gene3D" id="2.130.10.10">
    <property type="entry name" value="YVTN repeat-like/Quinoprotein amine dehydrogenase"/>
    <property type="match status" value="1"/>
</dbReference>
<dbReference type="InterPro" id="IPR001810">
    <property type="entry name" value="F-box_dom"/>
</dbReference>
<dbReference type="InterPro" id="IPR036322">
    <property type="entry name" value="WD40_repeat_dom_sf"/>
</dbReference>
<dbReference type="PANTHER" id="PTHR44436">
    <property type="entry name" value="F-BOX/WD REPEAT-CONTAINING PROTEIN 2"/>
    <property type="match status" value="1"/>
</dbReference>
<dbReference type="Pfam" id="PF12937">
    <property type="entry name" value="F-box-like"/>
    <property type="match status" value="1"/>
</dbReference>
<keyword evidence="2" id="KW-0677">Repeat</keyword>
<dbReference type="CDD" id="cd09917">
    <property type="entry name" value="F-box_SF"/>
    <property type="match status" value="1"/>
</dbReference>
<name>A0AAW1D4U1_9HEMI</name>
<dbReference type="SUPFAM" id="SSF81383">
    <property type="entry name" value="F-box domain"/>
    <property type="match status" value="1"/>
</dbReference>
<organism evidence="4 5">
    <name type="scientific">Rhynocoris fuscipes</name>
    <dbReference type="NCBI Taxonomy" id="488301"/>
    <lineage>
        <taxon>Eukaryota</taxon>
        <taxon>Metazoa</taxon>
        <taxon>Ecdysozoa</taxon>
        <taxon>Arthropoda</taxon>
        <taxon>Hexapoda</taxon>
        <taxon>Insecta</taxon>
        <taxon>Pterygota</taxon>
        <taxon>Neoptera</taxon>
        <taxon>Paraneoptera</taxon>
        <taxon>Hemiptera</taxon>
        <taxon>Heteroptera</taxon>
        <taxon>Panheteroptera</taxon>
        <taxon>Cimicomorpha</taxon>
        <taxon>Reduviidae</taxon>
        <taxon>Harpactorinae</taxon>
        <taxon>Harpactorini</taxon>
        <taxon>Rhynocoris</taxon>
    </lineage>
</organism>
<keyword evidence="1" id="KW-0853">WD repeat</keyword>
<evidence type="ECO:0000256" key="2">
    <source>
        <dbReference type="ARBA" id="ARBA00022737"/>
    </source>
</evidence>
<dbReference type="InterPro" id="IPR042627">
    <property type="entry name" value="FBXW2"/>
</dbReference>
<dbReference type="EMBL" id="JAPXFL010000005">
    <property type="protein sequence ID" value="KAK9506029.1"/>
    <property type="molecule type" value="Genomic_DNA"/>
</dbReference>
<dbReference type="PROSITE" id="PS50181">
    <property type="entry name" value="FBOX"/>
    <property type="match status" value="1"/>
</dbReference>
<comment type="caution">
    <text evidence="4">The sequence shown here is derived from an EMBL/GenBank/DDBJ whole genome shotgun (WGS) entry which is preliminary data.</text>
</comment>
<dbReference type="Gene3D" id="1.20.1280.50">
    <property type="match status" value="1"/>
</dbReference>
<dbReference type="Proteomes" id="UP001461498">
    <property type="component" value="Unassembled WGS sequence"/>
</dbReference>
<evidence type="ECO:0000256" key="1">
    <source>
        <dbReference type="ARBA" id="ARBA00022574"/>
    </source>
</evidence>
<feature type="domain" description="F-box" evidence="3">
    <location>
        <begin position="1"/>
        <end position="46"/>
    </location>
</feature>